<reference evidence="2 3" key="2">
    <citation type="journal article" date="2010" name="Stand. Genomic Sci.">
        <title>Complete genome sequence of Nakamurella multipartita type strain (Y-104).</title>
        <authorList>
            <person name="Tice H."/>
            <person name="Mayilraj S."/>
            <person name="Sims D."/>
            <person name="Lapidus A."/>
            <person name="Nolan M."/>
            <person name="Lucas S."/>
            <person name="Glavina Del Rio T."/>
            <person name="Copeland A."/>
            <person name="Cheng J.F."/>
            <person name="Meincke L."/>
            <person name="Bruce D."/>
            <person name="Goodwin L."/>
            <person name="Pitluck S."/>
            <person name="Ivanova N."/>
            <person name="Mavromatis K."/>
            <person name="Ovchinnikova G."/>
            <person name="Pati A."/>
            <person name="Chen A."/>
            <person name="Palaniappan K."/>
            <person name="Land M."/>
            <person name="Hauser L."/>
            <person name="Chang Y.J."/>
            <person name="Jeffries C.D."/>
            <person name="Detter J.C."/>
            <person name="Brettin T."/>
            <person name="Rohde M."/>
            <person name="Goker M."/>
            <person name="Bristow J."/>
            <person name="Eisen J.A."/>
            <person name="Markowitz V."/>
            <person name="Hugenholtz P."/>
            <person name="Kyrpides N.C."/>
            <person name="Klenk H.P."/>
            <person name="Chen F."/>
        </authorList>
    </citation>
    <scope>NUCLEOTIDE SEQUENCE [LARGE SCALE GENOMIC DNA]</scope>
    <source>
        <strain evidence="3">ATCC 700099 / DSM 44233 / CIP 104796 / JCM 9543 / NBRC 105858 / Y-104</strain>
    </source>
</reference>
<keyword evidence="1" id="KW-0812">Transmembrane</keyword>
<evidence type="ECO:0000256" key="1">
    <source>
        <dbReference type="SAM" id="Phobius"/>
    </source>
</evidence>
<evidence type="ECO:0000313" key="3">
    <source>
        <dbReference type="Proteomes" id="UP000002218"/>
    </source>
</evidence>
<proteinExistence type="predicted"/>
<dbReference type="RefSeq" id="WP_015747118.1">
    <property type="nucleotide sequence ID" value="NC_013235.1"/>
</dbReference>
<accession>C8XGN3</accession>
<name>C8XGN3_NAKMY</name>
<keyword evidence="1" id="KW-1133">Transmembrane helix</keyword>
<dbReference type="InParanoid" id="C8XGN3"/>
<feature type="transmembrane region" description="Helical" evidence="1">
    <location>
        <begin position="6"/>
        <end position="29"/>
    </location>
</feature>
<keyword evidence="1" id="KW-0472">Membrane</keyword>
<reference evidence="3" key="1">
    <citation type="submission" date="2009-09" db="EMBL/GenBank/DDBJ databases">
        <title>The complete genome of Nakamurella multipartita DSM 44233.</title>
        <authorList>
            <consortium name="US DOE Joint Genome Institute (JGI-PGF)"/>
            <person name="Lucas S."/>
            <person name="Copeland A."/>
            <person name="Lapidus A."/>
            <person name="Glavina del Rio T."/>
            <person name="Dalin E."/>
            <person name="Tice H."/>
            <person name="Bruce D."/>
            <person name="Goodwin L."/>
            <person name="Pitluck S."/>
            <person name="Kyrpides N."/>
            <person name="Mavromatis K."/>
            <person name="Ivanova N."/>
            <person name="Ovchinnikova G."/>
            <person name="Sims D."/>
            <person name="Meincke L."/>
            <person name="Brettin T."/>
            <person name="Detter J.C."/>
            <person name="Han C."/>
            <person name="Larimer F."/>
            <person name="Land M."/>
            <person name="Hauser L."/>
            <person name="Markowitz V."/>
            <person name="Cheng J.-F."/>
            <person name="Hugenholtz P."/>
            <person name="Woyke T."/>
            <person name="Wu D."/>
            <person name="Klenk H.-P."/>
            <person name="Eisen J.A."/>
        </authorList>
    </citation>
    <scope>NUCLEOTIDE SEQUENCE [LARGE SCALE GENOMIC DNA]</scope>
    <source>
        <strain evidence="3">ATCC 700099 / DSM 44233 / CIP 104796 / JCM 9543 / NBRC 105858 / Y-104</strain>
    </source>
</reference>
<organism evidence="2 3">
    <name type="scientific">Nakamurella multipartita (strain ATCC 700099 / DSM 44233 / CIP 104796 / JCM 9543 / NBRC 105858 / Y-104)</name>
    <name type="common">Microsphaera multipartita</name>
    <dbReference type="NCBI Taxonomy" id="479431"/>
    <lineage>
        <taxon>Bacteria</taxon>
        <taxon>Bacillati</taxon>
        <taxon>Actinomycetota</taxon>
        <taxon>Actinomycetes</taxon>
        <taxon>Nakamurellales</taxon>
        <taxon>Nakamurellaceae</taxon>
        <taxon>Nakamurella</taxon>
    </lineage>
</organism>
<sequence length="77" mass="8487">MRVSIIQTIAVFVGIPVLIYGIIALLTMVPGRHKRQRYRPGQAWDYPPQWWAGDQPTVASATSDNRLAQGGGAHGSW</sequence>
<dbReference type="HOGENOM" id="CLU_150001_0_0_11"/>
<dbReference type="KEGG" id="nml:Namu_1826"/>
<keyword evidence="3" id="KW-1185">Reference proteome</keyword>
<gene>
    <name evidence="2" type="ordered locus">Namu_1826</name>
</gene>
<dbReference type="Proteomes" id="UP000002218">
    <property type="component" value="Chromosome"/>
</dbReference>
<dbReference type="STRING" id="479431.Namu_1826"/>
<evidence type="ECO:0000313" key="2">
    <source>
        <dbReference type="EMBL" id="ACV78216.1"/>
    </source>
</evidence>
<dbReference type="AlphaFoldDB" id="C8XGN3"/>
<protein>
    <submittedName>
        <fullName evidence="2">Uncharacterized protein</fullName>
    </submittedName>
</protein>
<dbReference type="OrthoDB" id="5193416at2"/>
<dbReference type="EMBL" id="CP001737">
    <property type="protein sequence ID" value="ACV78216.1"/>
    <property type="molecule type" value="Genomic_DNA"/>
</dbReference>